<comment type="caution">
    <text evidence="2">The sequence shown here is derived from an EMBL/GenBank/DDBJ whole genome shotgun (WGS) entry which is preliminary data.</text>
</comment>
<feature type="compositionally biased region" description="Polar residues" evidence="1">
    <location>
        <begin position="455"/>
        <end position="471"/>
    </location>
</feature>
<protein>
    <recommendedName>
        <fullName evidence="4">DUF862-domain-containing protein</fullName>
    </recommendedName>
</protein>
<name>A0A9N9YU71_9HYPO</name>
<feature type="compositionally biased region" description="Pro residues" evidence="1">
    <location>
        <begin position="259"/>
        <end position="277"/>
    </location>
</feature>
<evidence type="ECO:0000313" key="3">
    <source>
        <dbReference type="Proteomes" id="UP000775872"/>
    </source>
</evidence>
<dbReference type="EMBL" id="CABFOC020000011">
    <property type="protein sequence ID" value="CAH0045146.1"/>
    <property type="molecule type" value="Genomic_DNA"/>
</dbReference>
<feature type="region of interest" description="Disordered" evidence="1">
    <location>
        <begin position="1"/>
        <end position="28"/>
    </location>
</feature>
<dbReference type="OrthoDB" id="3431913at2759"/>
<feature type="region of interest" description="Disordered" evidence="1">
    <location>
        <begin position="244"/>
        <end position="514"/>
    </location>
</feature>
<dbReference type="AlphaFoldDB" id="A0A9N9YU71"/>
<evidence type="ECO:0008006" key="4">
    <source>
        <dbReference type="Google" id="ProtNLM"/>
    </source>
</evidence>
<proteinExistence type="predicted"/>
<evidence type="ECO:0000313" key="2">
    <source>
        <dbReference type="EMBL" id="CAH0045146.1"/>
    </source>
</evidence>
<dbReference type="Proteomes" id="UP000775872">
    <property type="component" value="Unassembled WGS sequence"/>
</dbReference>
<feature type="compositionally biased region" description="Polar residues" evidence="1">
    <location>
        <begin position="415"/>
        <end position="426"/>
    </location>
</feature>
<feature type="compositionally biased region" description="Pro residues" evidence="1">
    <location>
        <begin position="394"/>
        <end position="414"/>
    </location>
</feature>
<reference evidence="2" key="1">
    <citation type="submission" date="2021-10" db="EMBL/GenBank/DDBJ databases">
        <authorList>
            <person name="Piombo E."/>
        </authorList>
    </citation>
    <scope>NUCLEOTIDE SEQUENCE</scope>
</reference>
<keyword evidence="3" id="KW-1185">Reference proteome</keyword>
<sequence length="514" mass="56202">MAQSEDKATKQDDGKKEEAKEKEGKWDKVGSFLQENLNKGELALKHAVGLGQTPNAVPLAPPRFDCEARPVEVGWHPVGGVAGKWFAEDTGLGKMITERINEYPDPTQHWAVLVGEYAHQLWMDENFHVIYTNAKIVREEWKTFSVGQTGFNDDAIRRTGETVIQTIRDERPAYNLITNNCQTFALRLLDAIKVEGQKEFGTTLAVYERLLGPGKIKDLFDPEAEAQLQSQVQDATVVSGQDALTIPGANGLQGLPTPSSSPKPPPGPPPGFQPPPFERQHSAPIQGDSHALLARGQQPYPPPREHSAPPPGQYGDGQTYWQPPPGQYGVPPVGRDGFPPMPPPGQFSAPPGQYSGQYSIPGPPQYPPPPGLPHYAPPPPHAYTFQAYPTDGYQPPPPTGAYQPPPGAYQPPPTSEYQPPTNSYQAPYTAPPPVQAQSSQAANLEPPSPGLVRRSTVSFAQQVMQQNTTQLDTKKELSKREKKKKHSKIDEEDEEAESGGESKKKGGFFSQLFK</sequence>
<accession>A0A9N9YU71</accession>
<organism evidence="2 3">
    <name type="scientific">Clonostachys solani</name>
    <dbReference type="NCBI Taxonomy" id="160281"/>
    <lineage>
        <taxon>Eukaryota</taxon>
        <taxon>Fungi</taxon>
        <taxon>Dikarya</taxon>
        <taxon>Ascomycota</taxon>
        <taxon>Pezizomycotina</taxon>
        <taxon>Sordariomycetes</taxon>
        <taxon>Hypocreomycetidae</taxon>
        <taxon>Hypocreales</taxon>
        <taxon>Bionectriaceae</taxon>
        <taxon>Clonostachys</taxon>
    </lineage>
</organism>
<gene>
    <name evidence="2" type="ORF">CSOL1703_00010891</name>
</gene>
<evidence type="ECO:0000256" key="1">
    <source>
        <dbReference type="SAM" id="MobiDB-lite"/>
    </source>
</evidence>
<feature type="compositionally biased region" description="Pro residues" evidence="1">
    <location>
        <begin position="361"/>
        <end position="381"/>
    </location>
</feature>